<dbReference type="Proteomes" id="UP000243217">
    <property type="component" value="Unassembled WGS sequence"/>
</dbReference>
<dbReference type="AlphaFoldDB" id="A0A1V9ZGT1"/>
<dbReference type="STRING" id="74557.A0A1V9ZGT1"/>
<dbReference type="Gene3D" id="1.10.405.10">
    <property type="entry name" value="Guanine Nucleotide Dissociation Inhibitor, domain 1"/>
    <property type="match status" value="1"/>
</dbReference>
<dbReference type="Pfam" id="PF00996">
    <property type="entry name" value="GDI"/>
    <property type="match status" value="1"/>
</dbReference>
<proteinExistence type="inferred from homology"/>
<evidence type="ECO:0000256" key="1">
    <source>
        <dbReference type="ARBA" id="ARBA00005593"/>
    </source>
</evidence>
<reference evidence="3 4" key="1">
    <citation type="journal article" date="2014" name="Genome Biol. Evol.">
        <title>The secreted proteins of Achlya hypogyna and Thraustotheca clavata identify the ancestral oomycete secretome and reveal gene acquisitions by horizontal gene transfer.</title>
        <authorList>
            <person name="Misner I."/>
            <person name="Blouin N."/>
            <person name="Leonard G."/>
            <person name="Richards T.A."/>
            <person name="Lane C.E."/>
        </authorList>
    </citation>
    <scope>NUCLEOTIDE SEQUENCE [LARGE SCALE GENOMIC DNA]</scope>
    <source>
        <strain evidence="3 4">ATCC 34112</strain>
    </source>
</reference>
<dbReference type="GO" id="GO:0005737">
    <property type="term" value="C:cytoplasm"/>
    <property type="evidence" value="ECO:0007669"/>
    <property type="project" value="TreeGrafter"/>
</dbReference>
<evidence type="ECO:0000256" key="2">
    <source>
        <dbReference type="RuleBase" id="RU363124"/>
    </source>
</evidence>
<dbReference type="GO" id="GO:0007264">
    <property type="term" value="P:small GTPase-mediated signal transduction"/>
    <property type="evidence" value="ECO:0007669"/>
    <property type="project" value="InterPro"/>
</dbReference>
<sequence length="460" mass="50954">MDGEAKLDFAWLPAGTEALADGEYDAIVLGTGLKECILSGLLATKGKKVLHLDRNDYYGGDCASLNLTNLYTKFGKGDPLPGLGSNRDYNIDLIPKFIMACGKLVKMLLHTKVTRYLDFKNVDGSYVYKGGKIYKIPATSAEALNTSLMGIFEKRRFRSMLMYIYNYEEDDPSTYDGMDLKTQPMSDLYSKFGVDANTQSFTGHTMALMRDDEYLNRPAIDAVRAIKMYAYSLERYGKSPYLYPIYGLGGLPEGFSRLCAIHGGTFMLHRSVDDILFENGKAWGIRCGNEVAKGDIIIGDPSYFPREKSRVTGQVIRSIFILRHPINNTADSESCQIIIPAAQAKRKSDIYVCVVSFAHNVAAANTYIAIVSTTVETANPLTEIEIGVNLLGEYVDRFDSVSDQMEPEADGTQDNCFISASYDATSHFETTSDDVLNLYQRITGEALDMNINADSTDADQ</sequence>
<evidence type="ECO:0000313" key="4">
    <source>
        <dbReference type="Proteomes" id="UP000243217"/>
    </source>
</evidence>
<dbReference type="PRINTS" id="PR00892">
    <property type="entry name" value="RABGDI"/>
</dbReference>
<dbReference type="InterPro" id="IPR000806">
    <property type="entry name" value="RabGDI"/>
</dbReference>
<keyword evidence="4" id="KW-1185">Reference proteome</keyword>
<gene>
    <name evidence="3" type="ORF">THRCLA_07061</name>
</gene>
<name>A0A1V9ZGT1_9STRA</name>
<dbReference type="GO" id="GO:0016192">
    <property type="term" value="P:vesicle-mediated transport"/>
    <property type="evidence" value="ECO:0007669"/>
    <property type="project" value="TreeGrafter"/>
</dbReference>
<dbReference type="SUPFAM" id="SSF51905">
    <property type="entry name" value="FAD/NAD(P)-binding domain"/>
    <property type="match status" value="2"/>
</dbReference>
<accession>A0A1V9ZGT1</accession>
<comment type="similarity">
    <text evidence="1 2">Belongs to the Rab GDI family.</text>
</comment>
<evidence type="ECO:0000313" key="3">
    <source>
        <dbReference type="EMBL" id="OQR97204.1"/>
    </source>
</evidence>
<dbReference type="GO" id="GO:0015031">
    <property type="term" value="P:protein transport"/>
    <property type="evidence" value="ECO:0007669"/>
    <property type="project" value="InterPro"/>
</dbReference>
<dbReference type="FunFam" id="1.10.405.10:FF:000001">
    <property type="entry name" value="Rab GDP dissociation inhibitor"/>
    <property type="match status" value="1"/>
</dbReference>
<dbReference type="InterPro" id="IPR018203">
    <property type="entry name" value="GDP_dissociation_inhibitor"/>
</dbReference>
<dbReference type="OrthoDB" id="9446342at2759"/>
<dbReference type="InterPro" id="IPR036188">
    <property type="entry name" value="FAD/NAD-bd_sf"/>
</dbReference>
<dbReference type="PRINTS" id="PR00891">
    <property type="entry name" value="RABGDIREP"/>
</dbReference>
<dbReference type="GO" id="GO:0005093">
    <property type="term" value="F:Rab GDP-dissociation inhibitor activity"/>
    <property type="evidence" value="ECO:0007669"/>
    <property type="project" value="InterPro"/>
</dbReference>
<dbReference type="SUPFAM" id="SSF54373">
    <property type="entry name" value="FAD-linked reductases, C-terminal domain"/>
    <property type="match status" value="1"/>
</dbReference>
<dbReference type="PANTHER" id="PTHR11787">
    <property type="entry name" value="RAB GDP-DISSOCIATION INHIBITOR"/>
    <property type="match status" value="1"/>
</dbReference>
<dbReference type="EMBL" id="JNBS01001927">
    <property type="protein sequence ID" value="OQR97204.1"/>
    <property type="molecule type" value="Genomic_DNA"/>
</dbReference>
<dbReference type="Gene3D" id="3.50.50.60">
    <property type="entry name" value="FAD/NAD(P)-binding domain"/>
    <property type="match status" value="1"/>
</dbReference>
<comment type="caution">
    <text evidence="3">The sequence shown here is derived from an EMBL/GenBank/DDBJ whole genome shotgun (WGS) entry which is preliminary data.</text>
</comment>
<dbReference type="Gene3D" id="3.30.519.10">
    <property type="entry name" value="Guanine Nucleotide Dissociation Inhibitor, domain 2"/>
    <property type="match status" value="1"/>
</dbReference>
<dbReference type="PANTHER" id="PTHR11787:SF8">
    <property type="entry name" value="RAB GDP DISSOCIATION INHIBITOR"/>
    <property type="match status" value="1"/>
</dbReference>
<protein>
    <recommendedName>
        <fullName evidence="2">Rab GDP dissociation inhibitor</fullName>
    </recommendedName>
</protein>
<organism evidence="3 4">
    <name type="scientific">Thraustotheca clavata</name>
    <dbReference type="NCBI Taxonomy" id="74557"/>
    <lineage>
        <taxon>Eukaryota</taxon>
        <taxon>Sar</taxon>
        <taxon>Stramenopiles</taxon>
        <taxon>Oomycota</taxon>
        <taxon>Saprolegniomycetes</taxon>
        <taxon>Saprolegniales</taxon>
        <taxon>Achlyaceae</taxon>
        <taxon>Thraustotheca</taxon>
    </lineage>
</organism>